<dbReference type="Gene3D" id="1.25.40.10">
    <property type="entry name" value="Tetratricopeptide repeat domain"/>
    <property type="match status" value="1"/>
</dbReference>
<reference evidence="6" key="1">
    <citation type="submission" date="2011-02" db="EMBL/GenBank/DDBJ databases">
        <title>The Genome Sequence of Capsaspora owczarzaki ATCC 30864.</title>
        <authorList>
            <person name="Russ C."/>
            <person name="Cuomo C."/>
            <person name="Burger G."/>
            <person name="Gray M.W."/>
            <person name="Holland P.W.H."/>
            <person name="King N."/>
            <person name="Lang F.B.F."/>
            <person name="Roger A.J."/>
            <person name="Ruiz-Trillo I."/>
            <person name="Young S.K."/>
            <person name="Zeng Q."/>
            <person name="Gargeya S."/>
            <person name="Alvarado L."/>
            <person name="Berlin A."/>
            <person name="Chapman S.B."/>
            <person name="Chen Z."/>
            <person name="Freedman E."/>
            <person name="Gellesch M."/>
            <person name="Goldberg J."/>
            <person name="Griggs A."/>
            <person name="Gujja S."/>
            <person name="Heilman E."/>
            <person name="Heiman D."/>
            <person name="Howarth C."/>
            <person name="Mehta T."/>
            <person name="Neiman D."/>
            <person name="Pearson M."/>
            <person name="Roberts A."/>
            <person name="Saif S."/>
            <person name="Shea T."/>
            <person name="Shenoy N."/>
            <person name="Sisk P."/>
            <person name="Stolte C."/>
            <person name="Sykes S."/>
            <person name="White J."/>
            <person name="Yandava C."/>
            <person name="Haas B."/>
            <person name="Nusbaum C."/>
            <person name="Birren B."/>
        </authorList>
    </citation>
    <scope>NUCLEOTIDE SEQUENCE</scope>
    <source>
        <strain evidence="6">ATCC 30864</strain>
    </source>
</reference>
<evidence type="ECO:0000256" key="4">
    <source>
        <dbReference type="SAM" id="MobiDB-lite"/>
    </source>
</evidence>
<evidence type="ECO:0000256" key="3">
    <source>
        <dbReference type="PROSITE-ProRule" id="PRU00339"/>
    </source>
</evidence>
<keyword evidence="2 3" id="KW-0802">TPR repeat</keyword>
<dbReference type="SUPFAM" id="SSF48452">
    <property type="entry name" value="TPR-like"/>
    <property type="match status" value="1"/>
</dbReference>
<feature type="repeat" description="TPR" evidence="3">
    <location>
        <begin position="104"/>
        <end position="137"/>
    </location>
</feature>
<protein>
    <submittedName>
        <fullName evidence="5">Uncharacterized protein</fullName>
    </submittedName>
</protein>
<proteinExistence type="predicted"/>
<feature type="region of interest" description="Disordered" evidence="4">
    <location>
        <begin position="1"/>
        <end position="67"/>
    </location>
</feature>
<dbReference type="PANTHER" id="PTHR45586:SF1">
    <property type="entry name" value="LIPOPOLYSACCHARIDE ASSEMBLY PROTEIN B"/>
    <property type="match status" value="1"/>
</dbReference>
<feature type="compositionally biased region" description="Low complexity" evidence="4">
    <location>
        <begin position="17"/>
        <end position="41"/>
    </location>
</feature>
<dbReference type="PROSITE" id="PS50005">
    <property type="entry name" value="TPR"/>
    <property type="match status" value="1"/>
</dbReference>
<evidence type="ECO:0000256" key="2">
    <source>
        <dbReference type="ARBA" id="ARBA00022803"/>
    </source>
</evidence>
<keyword evidence="1" id="KW-0677">Repeat</keyword>
<dbReference type="Proteomes" id="UP000008743">
    <property type="component" value="Unassembled WGS sequence"/>
</dbReference>
<dbReference type="eggNOG" id="ENOG502QSAH">
    <property type="taxonomic scope" value="Eukaryota"/>
</dbReference>
<dbReference type="CDD" id="cd24142">
    <property type="entry name" value="ACL4-like"/>
    <property type="match status" value="1"/>
</dbReference>
<dbReference type="Pfam" id="PF13181">
    <property type="entry name" value="TPR_8"/>
    <property type="match status" value="2"/>
</dbReference>
<dbReference type="InterPro" id="IPR019734">
    <property type="entry name" value="TPR_rpt"/>
</dbReference>
<dbReference type="SMART" id="SM00028">
    <property type="entry name" value="TPR"/>
    <property type="match status" value="3"/>
</dbReference>
<dbReference type="OrthoDB" id="1914839at2759"/>
<accession>A0A0D2U3C6</accession>
<gene>
    <name evidence="5" type="ORF">CAOG_001124</name>
</gene>
<evidence type="ECO:0000313" key="5">
    <source>
        <dbReference type="EMBL" id="KJE89691.1"/>
    </source>
</evidence>
<dbReference type="FunCoup" id="A0A0D2U3C6">
    <property type="interactions" value="62"/>
</dbReference>
<dbReference type="PhylomeDB" id="A0A0D2U3C6"/>
<dbReference type="InterPro" id="IPR011990">
    <property type="entry name" value="TPR-like_helical_dom_sf"/>
</dbReference>
<name>A0A0D2U3C6_CAPO3</name>
<dbReference type="EMBL" id="KE346360">
    <property type="protein sequence ID" value="KJE89691.1"/>
    <property type="molecule type" value="Genomic_DNA"/>
</dbReference>
<dbReference type="AlphaFoldDB" id="A0A0D2U3C6"/>
<dbReference type="InParanoid" id="A0A0D2U3C6"/>
<organism evidence="5 6">
    <name type="scientific">Capsaspora owczarzaki (strain ATCC 30864)</name>
    <dbReference type="NCBI Taxonomy" id="595528"/>
    <lineage>
        <taxon>Eukaryota</taxon>
        <taxon>Filasterea</taxon>
        <taxon>Capsaspora</taxon>
    </lineage>
</organism>
<dbReference type="STRING" id="595528.A0A0D2U3C6"/>
<evidence type="ECO:0000256" key="1">
    <source>
        <dbReference type="ARBA" id="ARBA00022737"/>
    </source>
</evidence>
<sequence length="418" mass="45671">MVKSKGKRPAGAVHVGSASNPAAAAAAAARSAASSNPRPSSGVGRHQQAAAAAGGATGERARASAAANSTEAILNRVEMLMDGLDFATAAQTCMRVLQRDPDNLRAIEAMGVIHLELGNPEPAFECFKRACALEPTSGADKFMYLGQMQSGKEAAASFETGTVLLKQEREQAIQMGEDPAEFTRRISTALASTAELYLTDLCHEDNAEELCGTLLEAAIAEDPTNAEAIQTFASYQISKQNPERALALLRDSLALWHRRRAGYDTYRINPNEDLEDDMDPEVADLRQVVDPMLDGEDVMDDQDLPPYDFRINTAKLLIELEQYEDASYVLGQLMREDDEVVQVWYMFGWLYFITSDYAAAFECLDTAQRMHAQTQCDDEPMLVHIQELLGEINNNNLIARFSAENGQSGENDDGSMAQ</sequence>
<keyword evidence="6" id="KW-1185">Reference proteome</keyword>
<evidence type="ECO:0000313" key="6">
    <source>
        <dbReference type="Proteomes" id="UP000008743"/>
    </source>
</evidence>
<dbReference type="InterPro" id="IPR051012">
    <property type="entry name" value="CellSynth/LPSAsmb/PSIAsmb"/>
</dbReference>
<dbReference type="PANTHER" id="PTHR45586">
    <property type="entry name" value="TPR REPEAT-CONTAINING PROTEIN PA4667"/>
    <property type="match status" value="1"/>
</dbReference>